<dbReference type="EMBL" id="BAABAS010000004">
    <property type="protein sequence ID" value="GAA4226063.1"/>
    <property type="molecule type" value="Genomic_DNA"/>
</dbReference>
<evidence type="ECO:0000313" key="1">
    <source>
        <dbReference type="EMBL" id="GAA4226063.1"/>
    </source>
</evidence>
<evidence type="ECO:0000313" key="2">
    <source>
        <dbReference type="Proteomes" id="UP001501710"/>
    </source>
</evidence>
<comment type="caution">
    <text evidence="1">The sequence shown here is derived from an EMBL/GenBank/DDBJ whole genome shotgun (WGS) entry which is preliminary data.</text>
</comment>
<reference evidence="2" key="1">
    <citation type="journal article" date="2019" name="Int. J. Syst. Evol. Microbiol.">
        <title>The Global Catalogue of Microorganisms (GCM) 10K type strain sequencing project: providing services to taxonomists for standard genome sequencing and annotation.</title>
        <authorList>
            <consortium name="The Broad Institute Genomics Platform"/>
            <consortium name="The Broad Institute Genome Sequencing Center for Infectious Disease"/>
            <person name="Wu L."/>
            <person name="Ma J."/>
        </authorList>
    </citation>
    <scope>NUCLEOTIDE SEQUENCE [LARGE SCALE GENOMIC DNA]</scope>
    <source>
        <strain evidence="2">JCM 17440</strain>
    </source>
</reference>
<sequence length="122" mass="13763">MTEMIEKALTRYSASALNQEAKAQEELITYLRDRRPGSFSASPMRKVVETQGKALPWHRINQMRENGKALIEAARAERDYCFKVLVEFGEPRHSCGVSDEVEVANRDGARAFISTTEGLLDD</sequence>
<accession>A0ABP8BTU3</accession>
<dbReference type="RefSeq" id="WP_344890370.1">
    <property type="nucleotide sequence ID" value="NZ_BAABAS010000004.1"/>
</dbReference>
<name>A0ABP8BTU3_9ACTN</name>
<organism evidence="1 2">
    <name type="scientific">Actinomadura meridiana</name>
    <dbReference type="NCBI Taxonomy" id="559626"/>
    <lineage>
        <taxon>Bacteria</taxon>
        <taxon>Bacillati</taxon>
        <taxon>Actinomycetota</taxon>
        <taxon>Actinomycetes</taxon>
        <taxon>Streptosporangiales</taxon>
        <taxon>Thermomonosporaceae</taxon>
        <taxon>Actinomadura</taxon>
    </lineage>
</organism>
<dbReference type="Proteomes" id="UP001501710">
    <property type="component" value="Unassembled WGS sequence"/>
</dbReference>
<protein>
    <submittedName>
        <fullName evidence="1">Uncharacterized protein</fullName>
    </submittedName>
</protein>
<gene>
    <name evidence="1" type="ORF">GCM10022254_09750</name>
</gene>
<proteinExistence type="predicted"/>
<keyword evidence="2" id="KW-1185">Reference proteome</keyword>